<dbReference type="InterPro" id="IPR006424">
    <property type="entry name" value="Glyceraldehyde-3-P_DH_1"/>
</dbReference>
<dbReference type="Gene3D" id="3.30.360.10">
    <property type="entry name" value="Dihydrodipicolinate Reductase, domain 2"/>
    <property type="match status" value="1"/>
</dbReference>
<dbReference type="InterPro" id="IPR036291">
    <property type="entry name" value="NAD(P)-bd_dom_sf"/>
</dbReference>
<dbReference type="InterPro" id="IPR020829">
    <property type="entry name" value="GlycerAld_3-P_DH_cat"/>
</dbReference>
<dbReference type="EMBL" id="DTKJ01000071">
    <property type="protein sequence ID" value="HGZ12581.1"/>
    <property type="molecule type" value="Genomic_DNA"/>
</dbReference>
<evidence type="ECO:0000313" key="11">
    <source>
        <dbReference type="EMBL" id="HGZ12581.1"/>
    </source>
</evidence>
<keyword evidence="6" id="KW-0520">NAD</keyword>
<dbReference type="SUPFAM" id="SSF55347">
    <property type="entry name" value="Glyceraldehyde-3-phosphate dehydrogenase-like, C-terminal domain"/>
    <property type="match status" value="1"/>
</dbReference>
<dbReference type="PRINTS" id="PR00078">
    <property type="entry name" value="G3PDHDRGNASE"/>
</dbReference>
<dbReference type="PROSITE" id="PS00071">
    <property type="entry name" value="GAPDH"/>
    <property type="match status" value="1"/>
</dbReference>
<comment type="caution">
    <text evidence="11">The sequence shown here is derived from an EMBL/GenBank/DDBJ whole genome shotgun (WGS) entry which is preliminary data.</text>
</comment>
<dbReference type="CDD" id="cd05214">
    <property type="entry name" value="GAPDH_I_N"/>
    <property type="match status" value="1"/>
</dbReference>
<evidence type="ECO:0000256" key="9">
    <source>
        <dbReference type="RuleBase" id="RU361160"/>
    </source>
</evidence>
<dbReference type="FunFam" id="3.30.360.10:FF:000002">
    <property type="entry name" value="Glyceraldehyde-3-phosphate dehydrogenase"/>
    <property type="match status" value="1"/>
</dbReference>
<evidence type="ECO:0000256" key="6">
    <source>
        <dbReference type="PIRSR" id="PIRSR000149-3"/>
    </source>
</evidence>
<evidence type="ECO:0000256" key="5">
    <source>
        <dbReference type="PIRSR" id="PIRSR000149-2"/>
    </source>
</evidence>
<keyword evidence="3 9" id="KW-0560">Oxidoreductase</keyword>
<organism evidence="11">
    <name type="scientific">Desulfobacca acetoxidans</name>
    <dbReference type="NCBI Taxonomy" id="60893"/>
    <lineage>
        <taxon>Bacteria</taxon>
        <taxon>Pseudomonadati</taxon>
        <taxon>Thermodesulfobacteriota</taxon>
        <taxon>Desulfobaccia</taxon>
        <taxon>Desulfobaccales</taxon>
        <taxon>Desulfobaccaceae</taxon>
        <taxon>Desulfobacca</taxon>
    </lineage>
</organism>
<keyword evidence="6" id="KW-0547">Nucleotide-binding</keyword>
<feature type="binding site" evidence="5">
    <location>
        <begin position="153"/>
        <end position="155"/>
    </location>
    <ligand>
        <name>D-glyceraldehyde 3-phosphate</name>
        <dbReference type="ChEBI" id="CHEBI:59776"/>
    </ligand>
</feature>
<evidence type="ECO:0000256" key="7">
    <source>
        <dbReference type="PIRSR" id="PIRSR000149-4"/>
    </source>
</evidence>
<protein>
    <recommendedName>
        <fullName evidence="9">Glyceraldehyde-3-phosphate dehydrogenase</fullName>
        <ecNumber evidence="9">1.2.1.-</ecNumber>
    </recommendedName>
</protein>
<dbReference type="GO" id="GO:0006006">
    <property type="term" value="P:glucose metabolic process"/>
    <property type="evidence" value="ECO:0007669"/>
    <property type="project" value="InterPro"/>
</dbReference>
<comment type="similarity">
    <text evidence="1 8">Belongs to the glyceraldehyde-3-phosphate dehydrogenase family.</text>
</comment>
<dbReference type="EC" id="1.2.1.-" evidence="9"/>
<dbReference type="PIRSF" id="PIRSF000149">
    <property type="entry name" value="GAP_DH"/>
    <property type="match status" value="1"/>
</dbReference>
<dbReference type="Pfam" id="PF02800">
    <property type="entry name" value="Gp_dh_C"/>
    <property type="match status" value="1"/>
</dbReference>
<feature type="binding site" evidence="6">
    <location>
        <begin position="12"/>
        <end position="13"/>
    </location>
    <ligand>
        <name>NAD(+)</name>
        <dbReference type="ChEBI" id="CHEBI:57540"/>
    </ligand>
</feature>
<feature type="binding site" evidence="6">
    <location>
        <position position="317"/>
    </location>
    <ligand>
        <name>NAD(+)</name>
        <dbReference type="ChEBI" id="CHEBI:57540"/>
    </ligand>
</feature>
<gene>
    <name evidence="11" type="primary">gap</name>
    <name evidence="11" type="ORF">ENW48_10275</name>
</gene>
<reference evidence="11" key="1">
    <citation type="journal article" date="2020" name="mSystems">
        <title>Genome- and Community-Level Interaction Insights into Carbon Utilization and Element Cycling Functions of Hydrothermarchaeota in Hydrothermal Sediment.</title>
        <authorList>
            <person name="Zhou Z."/>
            <person name="Liu Y."/>
            <person name="Xu W."/>
            <person name="Pan J."/>
            <person name="Luo Z.H."/>
            <person name="Li M."/>
        </authorList>
    </citation>
    <scope>NUCLEOTIDE SEQUENCE [LARGE SCALE GENOMIC DNA]</scope>
    <source>
        <strain evidence="11">SpSt-853</strain>
    </source>
</reference>
<dbReference type="AlphaFoldDB" id="A0A7C5EQQ4"/>
<dbReference type="PANTHER" id="PTHR43148">
    <property type="entry name" value="GLYCERALDEHYDE-3-PHOSPHATE DEHYDROGENASE 2"/>
    <property type="match status" value="1"/>
</dbReference>
<evidence type="ECO:0000259" key="10">
    <source>
        <dbReference type="SMART" id="SM00846"/>
    </source>
</evidence>
<dbReference type="FunFam" id="3.40.50.720:FF:000001">
    <property type="entry name" value="Glyceraldehyde-3-phosphate dehydrogenase"/>
    <property type="match status" value="1"/>
</dbReference>
<feature type="active site" description="Nucleophile" evidence="4">
    <location>
        <position position="154"/>
    </location>
</feature>
<dbReference type="Pfam" id="PF00044">
    <property type="entry name" value="Gp_dh_N"/>
    <property type="match status" value="1"/>
</dbReference>
<evidence type="ECO:0000256" key="8">
    <source>
        <dbReference type="RuleBase" id="RU000397"/>
    </source>
</evidence>
<feature type="binding site" evidence="5">
    <location>
        <begin position="212"/>
        <end position="213"/>
    </location>
    <ligand>
        <name>D-glyceraldehyde 3-phosphate</name>
        <dbReference type="ChEBI" id="CHEBI:59776"/>
    </ligand>
</feature>
<dbReference type="GO" id="GO:0016620">
    <property type="term" value="F:oxidoreductase activity, acting on the aldehyde or oxo group of donors, NAD or NADP as acceptor"/>
    <property type="evidence" value="ECO:0007669"/>
    <property type="project" value="InterPro"/>
</dbReference>
<accession>A0A7C5EQQ4</accession>
<dbReference type="Gene3D" id="3.40.50.720">
    <property type="entry name" value="NAD(P)-binding Rossmann-like Domain"/>
    <property type="match status" value="1"/>
</dbReference>
<dbReference type="SUPFAM" id="SSF51735">
    <property type="entry name" value="NAD(P)-binding Rossmann-fold domains"/>
    <property type="match status" value="1"/>
</dbReference>
<dbReference type="SMART" id="SM00846">
    <property type="entry name" value="Gp_dh_N"/>
    <property type="match status" value="1"/>
</dbReference>
<feature type="binding site" evidence="5">
    <location>
        <position position="184"/>
    </location>
    <ligand>
        <name>D-glyceraldehyde 3-phosphate</name>
        <dbReference type="ChEBI" id="CHEBI:59776"/>
    </ligand>
</feature>
<evidence type="ECO:0000256" key="1">
    <source>
        <dbReference type="ARBA" id="ARBA00007406"/>
    </source>
</evidence>
<name>A0A7C5EQQ4_9BACT</name>
<feature type="binding site" evidence="5">
    <location>
        <position position="235"/>
    </location>
    <ligand>
        <name>D-glyceraldehyde 3-phosphate</name>
        <dbReference type="ChEBI" id="CHEBI:59776"/>
    </ligand>
</feature>
<evidence type="ECO:0000256" key="3">
    <source>
        <dbReference type="ARBA" id="ARBA00023002"/>
    </source>
</evidence>
<feature type="site" description="Activates thiol group during catalysis" evidence="7">
    <location>
        <position position="181"/>
    </location>
</feature>
<dbReference type="GO" id="GO:0051287">
    <property type="term" value="F:NAD binding"/>
    <property type="evidence" value="ECO:0007669"/>
    <property type="project" value="InterPro"/>
</dbReference>
<proteinExistence type="inferred from homology"/>
<dbReference type="GO" id="GO:0050661">
    <property type="term" value="F:NADP binding"/>
    <property type="evidence" value="ECO:0007669"/>
    <property type="project" value="InterPro"/>
</dbReference>
<feature type="domain" description="Glyceraldehyde 3-phosphate dehydrogenase NAD(P) binding" evidence="10">
    <location>
        <begin position="3"/>
        <end position="154"/>
    </location>
</feature>
<evidence type="ECO:0000256" key="4">
    <source>
        <dbReference type="PIRSR" id="PIRSR000149-1"/>
    </source>
</evidence>
<evidence type="ECO:0000256" key="2">
    <source>
        <dbReference type="ARBA" id="ARBA00011881"/>
    </source>
</evidence>
<dbReference type="InterPro" id="IPR020830">
    <property type="entry name" value="GlycerAld_3-P_DH_AS"/>
</dbReference>
<dbReference type="InterPro" id="IPR020831">
    <property type="entry name" value="GlycerAld/Erythrose_P_DH"/>
</dbReference>
<dbReference type="CDD" id="cd18126">
    <property type="entry name" value="GAPDH_I_C"/>
    <property type="match status" value="1"/>
</dbReference>
<sequence>MPIRVAINGFGRIGRCLARIIASEVKDVELVVINSRAGAEVHAHLLRHDSVHGPFPGTVEARDDRLIINGKPVFLTQIDDAPEKLPWKEMGVDIVLESTGAFRDRASIEGHLRAGARRVILGAPGKKIDATFVYGVNHHTYDPTRHFVVSNASCTTNCLAPVVKVLHENFGILYGLMTTVHSYTMDQRLLDGSHNDLRRARAAALSMVPTSTGAARAVTEVIPELKGRLDGLAVRVPTPNVSLVDFVCTVEKATTKEEVNQAFLKAQAEDLKGILAVSQEPLVSIDFNGSFYSATVDAGLTNVLGGHLVKVMAWYDNEMGFSHRMLDLAVYMGKR</sequence>
<dbReference type="NCBIfam" id="TIGR01534">
    <property type="entry name" value="GAPDH-I"/>
    <property type="match status" value="1"/>
</dbReference>
<dbReference type="InterPro" id="IPR020828">
    <property type="entry name" value="GlycerAld_3-P_DH_NAD(P)-bd"/>
</dbReference>
<comment type="subunit">
    <text evidence="2">Homotetramer.</text>
</comment>